<evidence type="ECO:0000256" key="3">
    <source>
        <dbReference type="ARBA" id="ARBA00022692"/>
    </source>
</evidence>
<comment type="subcellular location">
    <subcellularLocation>
        <location evidence="1">Cell membrane</location>
        <topology evidence="1">Multi-pass membrane protein</topology>
    </subcellularLocation>
</comment>
<dbReference type="SUPFAM" id="SSF82866">
    <property type="entry name" value="Multidrug efflux transporter AcrB transmembrane domain"/>
    <property type="match status" value="2"/>
</dbReference>
<feature type="domain" description="SSD" evidence="8">
    <location>
        <begin position="248"/>
        <end position="370"/>
    </location>
</feature>
<evidence type="ECO:0000313" key="10">
    <source>
        <dbReference type="Proteomes" id="UP000283387"/>
    </source>
</evidence>
<dbReference type="InterPro" id="IPR004869">
    <property type="entry name" value="MMPL_dom"/>
</dbReference>
<feature type="compositionally biased region" description="Basic and acidic residues" evidence="6">
    <location>
        <begin position="794"/>
        <end position="812"/>
    </location>
</feature>
<keyword evidence="5 7" id="KW-0472">Membrane</keyword>
<feature type="transmembrane region" description="Helical" evidence="7">
    <location>
        <begin position="348"/>
        <end position="372"/>
    </location>
</feature>
<feature type="transmembrane region" description="Helical" evidence="7">
    <location>
        <begin position="611"/>
        <end position="633"/>
    </location>
</feature>
<dbReference type="EMBL" id="RAPN01000001">
    <property type="protein sequence ID" value="RKD91880.1"/>
    <property type="molecule type" value="Genomic_DNA"/>
</dbReference>
<accession>A0A419W8W2</accession>
<evidence type="ECO:0000259" key="8">
    <source>
        <dbReference type="PROSITE" id="PS50156"/>
    </source>
</evidence>
<keyword evidence="10" id="KW-1185">Reference proteome</keyword>
<feature type="transmembrane region" description="Helical" evidence="7">
    <location>
        <begin position="219"/>
        <end position="238"/>
    </location>
</feature>
<feature type="transmembrane region" description="Helical" evidence="7">
    <location>
        <begin position="736"/>
        <end position="764"/>
    </location>
</feature>
<feature type="transmembrane region" description="Helical" evidence="7">
    <location>
        <begin position="706"/>
        <end position="730"/>
    </location>
</feature>
<reference evidence="9 10" key="1">
    <citation type="submission" date="2018-09" db="EMBL/GenBank/DDBJ databases">
        <title>Genomic Encyclopedia of Archaeal and Bacterial Type Strains, Phase II (KMG-II): from individual species to whole genera.</title>
        <authorList>
            <person name="Goeker M."/>
        </authorList>
    </citation>
    <scope>NUCLEOTIDE SEQUENCE [LARGE SCALE GENOMIC DNA]</scope>
    <source>
        <strain evidence="9 10">DSM 27148</strain>
    </source>
</reference>
<evidence type="ECO:0000256" key="2">
    <source>
        <dbReference type="ARBA" id="ARBA00022475"/>
    </source>
</evidence>
<dbReference type="PANTHER" id="PTHR33406:SF13">
    <property type="entry name" value="MEMBRANE PROTEIN YDFJ"/>
    <property type="match status" value="1"/>
</dbReference>
<dbReference type="Proteomes" id="UP000283387">
    <property type="component" value="Unassembled WGS sequence"/>
</dbReference>
<organism evidence="9 10">
    <name type="scientific">Mangrovibacterium diazotrophicum</name>
    <dbReference type="NCBI Taxonomy" id="1261403"/>
    <lineage>
        <taxon>Bacteria</taxon>
        <taxon>Pseudomonadati</taxon>
        <taxon>Bacteroidota</taxon>
        <taxon>Bacteroidia</taxon>
        <taxon>Marinilabiliales</taxon>
        <taxon>Prolixibacteraceae</taxon>
        <taxon>Mangrovibacterium</taxon>
    </lineage>
</organism>
<feature type="transmembrane region" description="Helical" evidence="7">
    <location>
        <begin position="404"/>
        <end position="423"/>
    </location>
</feature>
<feature type="transmembrane region" description="Helical" evidence="7">
    <location>
        <begin position="245"/>
        <end position="265"/>
    </location>
</feature>
<keyword evidence="4 7" id="KW-1133">Transmembrane helix</keyword>
<dbReference type="InterPro" id="IPR000731">
    <property type="entry name" value="SSD"/>
</dbReference>
<dbReference type="GO" id="GO:0005886">
    <property type="term" value="C:plasma membrane"/>
    <property type="evidence" value="ECO:0007669"/>
    <property type="project" value="UniProtKB-SubCell"/>
</dbReference>
<feature type="transmembrane region" description="Helical" evidence="7">
    <location>
        <begin position="665"/>
        <end position="685"/>
    </location>
</feature>
<dbReference type="PROSITE" id="PS50156">
    <property type="entry name" value="SSD"/>
    <property type="match status" value="1"/>
</dbReference>
<feature type="region of interest" description="Disordered" evidence="6">
    <location>
        <begin position="791"/>
        <end position="812"/>
    </location>
</feature>
<evidence type="ECO:0000256" key="4">
    <source>
        <dbReference type="ARBA" id="ARBA00022989"/>
    </source>
</evidence>
<gene>
    <name evidence="9" type="ORF">BC643_2249</name>
</gene>
<feature type="transmembrane region" description="Helical" evidence="7">
    <location>
        <begin position="312"/>
        <end position="336"/>
    </location>
</feature>
<dbReference type="Gene3D" id="1.20.1640.10">
    <property type="entry name" value="Multidrug efflux transporter AcrB transmembrane domain"/>
    <property type="match status" value="2"/>
</dbReference>
<evidence type="ECO:0000256" key="1">
    <source>
        <dbReference type="ARBA" id="ARBA00004651"/>
    </source>
</evidence>
<evidence type="ECO:0000313" key="9">
    <source>
        <dbReference type="EMBL" id="RKD91880.1"/>
    </source>
</evidence>
<feature type="transmembrane region" description="Helical" evidence="7">
    <location>
        <begin position="640"/>
        <end position="659"/>
    </location>
</feature>
<keyword evidence="3 7" id="KW-0812">Transmembrane</keyword>
<dbReference type="InterPro" id="IPR050545">
    <property type="entry name" value="Mycobact_MmpL"/>
</dbReference>
<name>A0A419W8W2_9BACT</name>
<evidence type="ECO:0000256" key="5">
    <source>
        <dbReference type="ARBA" id="ARBA00023136"/>
    </source>
</evidence>
<protein>
    <recommendedName>
        <fullName evidence="8">SSD domain-containing protein</fullName>
    </recommendedName>
</protein>
<comment type="caution">
    <text evidence="9">The sequence shown here is derived from an EMBL/GenBank/DDBJ whole genome shotgun (WGS) entry which is preliminary data.</text>
</comment>
<dbReference type="PANTHER" id="PTHR33406">
    <property type="entry name" value="MEMBRANE PROTEIN MJ1562-RELATED"/>
    <property type="match status" value="1"/>
</dbReference>
<evidence type="ECO:0000256" key="7">
    <source>
        <dbReference type="SAM" id="Phobius"/>
    </source>
</evidence>
<feature type="transmembrane region" description="Helical" evidence="7">
    <location>
        <begin position="271"/>
        <end position="292"/>
    </location>
</feature>
<keyword evidence="2" id="KW-1003">Cell membrane</keyword>
<dbReference type="OrthoDB" id="9805018at2"/>
<dbReference type="AlphaFoldDB" id="A0A419W8W2"/>
<sequence length="812" mass="92112">MWVWLSRIILRNRIAVLVILALITIFMAFQAKQVEMSYEYSQLLPKKDSAYVDYQRFRDLFGEEGNLIVVGVEDPDFFKISHFRDWQDLNRDLKAIDGVDDIISASSAYNLEKDTKDKKFVVSPIFPKEITSQVELDSLAQNFHSLPFYKGLLYNPKTGAYILGITVNKDKMHSKAREQLVLAIKERCDQFSEKTGLVTHYSGLPYIRVINSIRIKKEIYLFSALAMGLCIITLFLFFRSFKAVLFPVVIVLTGVIWAMGTMSLLGYKITLLTGMIPSLLIVIGIPNSIYMLNKYHYEFRSHGNKIKSLQRVIIKIGNATFLTNLTTASGFATFIITNSDILRQFGLVASLNIMGLFLLSILMIPTIFSFLAPPKERHIQHLDNKTIRRIIDKLVEVTYHHIKWVYASAFVVLLLGIYGITMIKSSGYMVDDIPESDVIYQDLKFFENHIDGIMPLEIIIDSKKPNGAMSLQTFKLVDRLEKRLEEYPELSSSLSLLNILKFAKQAFYNGNEKYYSVPGNQEKNFIMAYAKNSAGEGNQGIGALHSFIDSTQQITRVSIRMKDVGTKRMEHLYNDFQMEVDSIFPADSYKVTVTGSSITFFKGTKYLVENLFSSLALAVFLISAFMAVMFYSWRMVVMSLLPNILPLIFTAAIMGFTGIPIKASTILVFSIAFGISVDNTIHFLAKYRQELSLTGWDIQKSVRIALSETGVSMMYTFVVLFFGFGVYSISQFGGTAALGVLVSLTLLVAITSNLILLPSLLIGLERLTTTRSFREPMLQIYNEEEDIELEELEIEHHDSEEEKGEEENKTQN</sequence>
<proteinExistence type="predicted"/>
<dbReference type="Pfam" id="PF03176">
    <property type="entry name" value="MMPL"/>
    <property type="match status" value="2"/>
</dbReference>
<evidence type="ECO:0000256" key="6">
    <source>
        <dbReference type="SAM" id="MobiDB-lite"/>
    </source>
</evidence>